<keyword evidence="2 6" id="KW-0238">DNA-binding</keyword>
<dbReference type="InterPro" id="IPR016032">
    <property type="entry name" value="Sig_transdc_resp-reg_C-effctor"/>
</dbReference>
<dbReference type="InterPro" id="IPR011006">
    <property type="entry name" value="CheY-like_superfamily"/>
</dbReference>
<dbReference type="SMART" id="SM00421">
    <property type="entry name" value="HTH_LUXR"/>
    <property type="match status" value="1"/>
</dbReference>
<evidence type="ECO:0000256" key="1">
    <source>
        <dbReference type="ARBA" id="ARBA00022553"/>
    </source>
</evidence>
<dbReference type="AlphaFoldDB" id="A0A2W7NAF1"/>
<dbReference type="CDD" id="cd17535">
    <property type="entry name" value="REC_NarL-like"/>
    <property type="match status" value="1"/>
</dbReference>
<dbReference type="InterPro" id="IPR001789">
    <property type="entry name" value="Sig_transdc_resp-reg_receiver"/>
</dbReference>
<proteinExistence type="predicted"/>
<feature type="modified residue" description="4-aspartylphosphate" evidence="3">
    <location>
        <position position="58"/>
    </location>
</feature>
<dbReference type="GO" id="GO:0006355">
    <property type="term" value="P:regulation of DNA-templated transcription"/>
    <property type="evidence" value="ECO:0007669"/>
    <property type="project" value="InterPro"/>
</dbReference>
<dbReference type="GO" id="GO:0000160">
    <property type="term" value="P:phosphorelay signal transduction system"/>
    <property type="evidence" value="ECO:0007669"/>
    <property type="project" value="InterPro"/>
</dbReference>
<dbReference type="CDD" id="cd06170">
    <property type="entry name" value="LuxR_C_like"/>
    <property type="match status" value="1"/>
</dbReference>
<dbReference type="OrthoDB" id="1013073at2"/>
<comment type="caution">
    <text evidence="6">The sequence shown here is derived from an EMBL/GenBank/DDBJ whole genome shotgun (WGS) entry which is preliminary data.</text>
</comment>
<evidence type="ECO:0000256" key="3">
    <source>
        <dbReference type="PROSITE-ProRule" id="PRU00169"/>
    </source>
</evidence>
<dbReference type="SMART" id="SM00448">
    <property type="entry name" value="REC"/>
    <property type="match status" value="1"/>
</dbReference>
<keyword evidence="1 3" id="KW-0597">Phosphoprotein</keyword>
<dbReference type="PROSITE" id="PS50043">
    <property type="entry name" value="HTH_LUXR_2"/>
    <property type="match status" value="1"/>
</dbReference>
<dbReference type="PRINTS" id="PR00038">
    <property type="entry name" value="HTHLUXR"/>
</dbReference>
<dbReference type="PROSITE" id="PS50110">
    <property type="entry name" value="RESPONSE_REGULATORY"/>
    <property type="match status" value="1"/>
</dbReference>
<dbReference type="Gene3D" id="3.40.50.2300">
    <property type="match status" value="1"/>
</dbReference>
<dbReference type="Proteomes" id="UP000249239">
    <property type="component" value="Unassembled WGS sequence"/>
</dbReference>
<dbReference type="SUPFAM" id="SSF52172">
    <property type="entry name" value="CheY-like"/>
    <property type="match status" value="1"/>
</dbReference>
<dbReference type="PANTHER" id="PTHR43214:SF43">
    <property type="entry name" value="TWO-COMPONENT RESPONSE REGULATOR"/>
    <property type="match status" value="1"/>
</dbReference>
<organism evidence="6 7">
    <name type="scientific">Breznakibacter xylanolyticus</name>
    <dbReference type="NCBI Taxonomy" id="990"/>
    <lineage>
        <taxon>Bacteria</taxon>
        <taxon>Pseudomonadati</taxon>
        <taxon>Bacteroidota</taxon>
        <taxon>Bacteroidia</taxon>
        <taxon>Marinilabiliales</taxon>
        <taxon>Marinilabiliaceae</taxon>
        <taxon>Breznakibacter</taxon>
    </lineage>
</organism>
<evidence type="ECO:0000256" key="2">
    <source>
        <dbReference type="ARBA" id="ARBA00023125"/>
    </source>
</evidence>
<dbReference type="GO" id="GO:0003677">
    <property type="term" value="F:DNA binding"/>
    <property type="evidence" value="ECO:0007669"/>
    <property type="project" value="UniProtKB-KW"/>
</dbReference>
<protein>
    <submittedName>
        <fullName evidence="6">DNA-binding NarL/FixJ family response regulator</fullName>
    </submittedName>
</protein>
<dbReference type="Pfam" id="PF00196">
    <property type="entry name" value="GerE"/>
    <property type="match status" value="1"/>
</dbReference>
<dbReference type="InterPro" id="IPR058245">
    <property type="entry name" value="NreC/VraR/RcsB-like_REC"/>
</dbReference>
<feature type="domain" description="HTH luxR-type" evidence="4">
    <location>
        <begin position="148"/>
        <end position="213"/>
    </location>
</feature>
<sequence length="216" mass="24302">MEPIIYSIIIADDHAVVRLGLQLMLDETPDLRIVGEAVSGDDLLYQLSLRPYHMVVLDMMMPGRDTADVLKEIRATYPHLPVVIFSMNADEAFAMRMLSIGASAYINKETPTADLVGALRQVATTGRYLTPRQSQLLIEAALNRDVVAHKPHEELSDREFQVFTLLAMGARKTEIALKLNISKNTVSNHRNNILKKMGFVQNTELTRYALQHGFIR</sequence>
<dbReference type="PANTHER" id="PTHR43214">
    <property type="entry name" value="TWO-COMPONENT RESPONSE REGULATOR"/>
    <property type="match status" value="1"/>
</dbReference>
<gene>
    <name evidence="6" type="ORF">LX69_01475</name>
</gene>
<keyword evidence="7" id="KW-1185">Reference proteome</keyword>
<dbReference type="SUPFAM" id="SSF46894">
    <property type="entry name" value="C-terminal effector domain of the bipartite response regulators"/>
    <property type="match status" value="1"/>
</dbReference>
<accession>A0A2W7NAF1</accession>
<dbReference type="InterPro" id="IPR039420">
    <property type="entry name" value="WalR-like"/>
</dbReference>
<feature type="domain" description="Response regulatory" evidence="5">
    <location>
        <begin position="7"/>
        <end position="123"/>
    </location>
</feature>
<evidence type="ECO:0000259" key="5">
    <source>
        <dbReference type="PROSITE" id="PS50110"/>
    </source>
</evidence>
<evidence type="ECO:0000259" key="4">
    <source>
        <dbReference type="PROSITE" id="PS50043"/>
    </source>
</evidence>
<dbReference type="RefSeq" id="WP_111445150.1">
    <property type="nucleotide sequence ID" value="NZ_QKZK01000009.1"/>
</dbReference>
<dbReference type="EMBL" id="QKZK01000009">
    <property type="protein sequence ID" value="PZX17425.1"/>
    <property type="molecule type" value="Genomic_DNA"/>
</dbReference>
<name>A0A2W7NAF1_9BACT</name>
<evidence type="ECO:0000313" key="6">
    <source>
        <dbReference type="EMBL" id="PZX17425.1"/>
    </source>
</evidence>
<dbReference type="InterPro" id="IPR000792">
    <property type="entry name" value="Tscrpt_reg_LuxR_C"/>
</dbReference>
<dbReference type="Pfam" id="PF00072">
    <property type="entry name" value="Response_reg"/>
    <property type="match status" value="1"/>
</dbReference>
<evidence type="ECO:0000313" key="7">
    <source>
        <dbReference type="Proteomes" id="UP000249239"/>
    </source>
</evidence>
<reference evidence="6 7" key="1">
    <citation type="submission" date="2018-06" db="EMBL/GenBank/DDBJ databases">
        <title>Genomic Encyclopedia of Archaeal and Bacterial Type Strains, Phase II (KMG-II): from individual species to whole genera.</title>
        <authorList>
            <person name="Goeker M."/>
        </authorList>
    </citation>
    <scope>NUCLEOTIDE SEQUENCE [LARGE SCALE GENOMIC DNA]</scope>
    <source>
        <strain evidence="6 7">DSM 6779</strain>
    </source>
</reference>